<dbReference type="RefSeq" id="WP_258735015.1">
    <property type="nucleotide sequence ID" value="NZ_JANTHZ010000015.1"/>
</dbReference>
<dbReference type="EMBL" id="JANTHZ010000015">
    <property type="protein sequence ID" value="MCS0497859.1"/>
    <property type="molecule type" value="Genomic_DNA"/>
</dbReference>
<evidence type="ECO:0000313" key="2">
    <source>
        <dbReference type="Proteomes" id="UP001151088"/>
    </source>
</evidence>
<protein>
    <recommendedName>
        <fullName evidence="3">Lipoprotein</fullName>
    </recommendedName>
</protein>
<organism evidence="1 2">
    <name type="scientific">Ancylobacter mangrovi</name>
    <dbReference type="NCBI Taxonomy" id="2972472"/>
    <lineage>
        <taxon>Bacteria</taxon>
        <taxon>Pseudomonadati</taxon>
        <taxon>Pseudomonadota</taxon>
        <taxon>Alphaproteobacteria</taxon>
        <taxon>Hyphomicrobiales</taxon>
        <taxon>Xanthobacteraceae</taxon>
        <taxon>Ancylobacter</taxon>
    </lineage>
</organism>
<comment type="caution">
    <text evidence="1">The sequence shown here is derived from an EMBL/GenBank/DDBJ whole genome shotgun (WGS) entry which is preliminary data.</text>
</comment>
<dbReference type="Proteomes" id="UP001151088">
    <property type="component" value="Unassembled WGS sequence"/>
</dbReference>
<dbReference type="AlphaFoldDB" id="A0A9X2T7W3"/>
<accession>A0A9X2T7W3</accession>
<evidence type="ECO:0000313" key="1">
    <source>
        <dbReference type="EMBL" id="MCS0497859.1"/>
    </source>
</evidence>
<dbReference type="PROSITE" id="PS51257">
    <property type="entry name" value="PROKAR_LIPOPROTEIN"/>
    <property type="match status" value="1"/>
</dbReference>
<reference evidence="1" key="1">
    <citation type="submission" date="2022-08" db="EMBL/GenBank/DDBJ databases">
        <authorList>
            <person name="Li F."/>
        </authorList>
    </citation>
    <scope>NUCLEOTIDE SEQUENCE</scope>
    <source>
        <strain evidence="1">MQZ15Z-1</strain>
    </source>
</reference>
<evidence type="ECO:0008006" key="3">
    <source>
        <dbReference type="Google" id="ProtNLM"/>
    </source>
</evidence>
<name>A0A9X2T7W3_9HYPH</name>
<proteinExistence type="predicted"/>
<keyword evidence="2" id="KW-1185">Reference proteome</keyword>
<gene>
    <name evidence="1" type="ORF">NVS89_22470</name>
</gene>
<sequence length="151" mass="16270">MTLKALTVVAAVTLITACTPNIKYVADTYKDIPRTVYKVPPNDGLPAVRELPSGKIADVSKAYIIFDNTSVGKLMILPSEQDIASAGVVRGYTFGAVDLIPTEDAFREAASGYLRSSGRQCEIISIREMDEPVHEISYSCSTIDTGQPSPL</sequence>